<name>A0A5B7J7G9_PORTR</name>
<protein>
    <submittedName>
        <fullName evidence="1">Uncharacterized protein</fullName>
    </submittedName>
</protein>
<evidence type="ECO:0000313" key="2">
    <source>
        <dbReference type="Proteomes" id="UP000324222"/>
    </source>
</evidence>
<dbReference type="Proteomes" id="UP000324222">
    <property type="component" value="Unassembled WGS sequence"/>
</dbReference>
<proteinExistence type="predicted"/>
<keyword evidence="2" id="KW-1185">Reference proteome</keyword>
<accession>A0A5B7J7G9</accession>
<evidence type="ECO:0000313" key="1">
    <source>
        <dbReference type="EMBL" id="MPC89946.1"/>
    </source>
</evidence>
<sequence length="61" mass="6384">MSPSRLPRALSCWEGVGGTARLYGDSPRLPLPPPPKQGVVSPGNISRYPVAGGVERDLVDG</sequence>
<gene>
    <name evidence="1" type="ORF">E2C01_084910</name>
</gene>
<organism evidence="1 2">
    <name type="scientific">Portunus trituberculatus</name>
    <name type="common">Swimming crab</name>
    <name type="synonym">Neptunus trituberculatus</name>
    <dbReference type="NCBI Taxonomy" id="210409"/>
    <lineage>
        <taxon>Eukaryota</taxon>
        <taxon>Metazoa</taxon>
        <taxon>Ecdysozoa</taxon>
        <taxon>Arthropoda</taxon>
        <taxon>Crustacea</taxon>
        <taxon>Multicrustacea</taxon>
        <taxon>Malacostraca</taxon>
        <taxon>Eumalacostraca</taxon>
        <taxon>Eucarida</taxon>
        <taxon>Decapoda</taxon>
        <taxon>Pleocyemata</taxon>
        <taxon>Brachyura</taxon>
        <taxon>Eubrachyura</taxon>
        <taxon>Portunoidea</taxon>
        <taxon>Portunidae</taxon>
        <taxon>Portuninae</taxon>
        <taxon>Portunus</taxon>
    </lineage>
</organism>
<dbReference type="EMBL" id="VSRR010082731">
    <property type="protein sequence ID" value="MPC89946.1"/>
    <property type="molecule type" value="Genomic_DNA"/>
</dbReference>
<reference evidence="1 2" key="1">
    <citation type="submission" date="2019-05" db="EMBL/GenBank/DDBJ databases">
        <title>Another draft genome of Portunus trituberculatus and its Hox gene families provides insights of decapod evolution.</title>
        <authorList>
            <person name="Jeong J.-H."/>
            <person name="Song I."/>
            <person name="Kim S."/>
            <person name="Choi T."/>
            <person name="Kim D."/>
            <person name="Ryu S."/>
            <person name="Kim W."/>
        </authorList>
    </citation>
    <scope>NUCLEOTIDE SEQUENCE [LARGE SCALE GENOMIC DNA]</scope>
    <source>
        <tissue evidence="1">Muscle</tissue>
    </source>
</reference>
<comment type="caution">
    <text evidence="1">The sequence shown here is derived from an EMBL/GenBank/DDBJ whole genome shotgun (WGS) entry which is preliminary data.</text>
</comment>
<dbReference type="AlphaFoldDB" id="A0A5B7J7G9"/>